<dbReference type="PANTHER" id="PTHR31170">
    <property type="entry name" value="BNAC04G53230D PROTEIN"/>
    <property type="match status" value="1"/>
</dbReference>
<gene>
    <name evidence="2" type="ORF">HYC85_006017</name>
</gene>
<organism evidence="2 3">
    <name type="scientific">Camellia sinensis</name>
    <name type="common">Tea plant</name>
    <name type="synonym">Thea sinensis</name>
    <dbReference type="NCBI Taxonomy" id="4442"/>
    <lineage>
        <taxon>Eukaryota</taxon>
        <taxon>Viridiplantae</taxon>
        <taxon>Streptophyta</taxon>
        <taxon>Embryophyta</taxon>
        <taxon>Tracheophyta</taxon>
        <taxon>Spermatophyta</taxon>
        <taxon>Magnoliopsida</taxon>
        <taxon>eudicotyledons</taxon>
        <taxon>Gunneridae</taxon>
        <taxon>Pentapetalae</taxon>
        <taxon>asterids</taxon>
        <taxon>Ericales</taxon>
        <taxon>Theaceae</taxon>
        <taxon>Camellia</taxon>
    </lineage>
</organism>
<dbReference type="PANTHER" id="PTHR31170:SF25">
    <property type="entry name" value="BNAA09G04570D PROTEIN"/>
    <property type="match status" value="1"/>
</dbReference>
<dbReference type="InterPro" id="IPR004158">
    <property type="entry name" value="DUF247_pln"/>
</dbReference>
<keyword evidence="3" id="KW-1185">Reference proteome</keyword>
<evidence type="ECO:0000256" key="1">
    <source>
        <dbReference type="SAM" id="MobiDB-lite"/>
    </source>
</evidence>
<reference evidence="2 3" key="2">
    <citation type="submission" date="2020-07" db="EMBL/GenBank/DDBJ databases">
        <title>Genome assembly of wild tea tree DASZ reveals pedigree and selection history of tea varieties.</title>
        <authorList>
            <person name="Zhang W."/>
        </authorList>
    </citation>
    <scope>NUCLEOTIDE SEQUENCE [LARGE SCALE GENOMIC DNA]</scope>
    <source>
        <strain evidence="3">cv. G240</strain>
        <tissue evidence="2">Leaf</tissue>
    </source>
</reference>
<dbReference type="Pfam" id="PF03140">
    <property type="entry name" value="DUF247"/>
    <property type="match status" value="1"/>
</dbReference>
<feature type="region of interest" description="Disordered" evidence="1">
    <location>
        <begin position="34"/>
        <end position="54"/>
    </location>
</feature>
<name>A0A7J7I157_CAMSI</name>
<evidence type="ECO:0000313" key="2">
    <source>
        <dbReference type="EMBL" id="KAF5958792.1"/>
    </source>
</evidence>
<accession>A0A7J7I157</accession>
<proteinExistence type="predicted"/>
<comment type="caution">
    <text evidence="2">The sequence shown here is derived from an EMBL/GenBank/DDBJ whole genome shotgun (WGS) entry which is preliminary data.</text>
</comment>
<protein>
    <submittedName>
        <fullName evidence="2">Uncharacterized protein</fullName>
    </submittedName>
</protein>
<dbReference type="EMBL" id="JACBKZ010000002">
    <property type="protein sequence ID" value="KAF5958792.1"/>
    <property type="molecule type" value="Genomic_DNA"/>
</dbReference>
<reference evidence="3" key="1">
    <citation type="journal article" date="2020" name="Nat. Commun.">
        <title>Genome assembly of wild tea tree DASZ reveals pedigree and selection history of tea varieties.</title>
        <authorList>
            <person name="Zhang W."/>
            <person name="Zhang Y."/>
            <person name="Qiu H."/>
            <person name="Guo Y."/>
            <person name="Wan H."/>
            <person name="Zhang X."/>
            <person name="Scossa F."/>
            <person name="Alseekh S."/>
            <person name="Zhang Q."/>
            <person name="Wang P."/>
            <person name="Xu L."/>
            <person name="Schmidt M.H."/>
            <person name="Jia X."/>
            <person name="Li D."/>
            <person name="Zhu A."/>
            <person name="Guo F."/>
            <person name="Chen W."/>
            <person name="Ni D."/>
            <person name="Usadel B."/>
            <person name="Fernie A.R."/>
            <person name="Wen W."/>
        </authorList>
    </citation>
    <scope>NUCLEOTIDE SEQUENCE [LARGE SCALE GENOMIC DNA]</scope>
    <source>
        <strain evidence="3">cv. G240</strain>
    </source>
</reference>
<dbReference type="AlphaFoldDB" id="A0A7J7I157"/>
<dbReference type="Proteomes" id="UP000593564">
    <property type="component" value="Unassembled WGS sequence"/>
</dbReference>
<feature type="compositionally biased region" description="Low complexity" evidence="1">
    <location>
        <begin position="38"/>
        <end position="53"/>
    </location>
</feature>
<sequence length="279" mass="32084">MVAVFNEELLCWYVITLKLKETVDAGIQNLQSPTTTGSISFPEQQSQQPPSDSLHIAIKGDDQTDNFEEGGKSPESDWVINIKEKLEQARQDDEVGAWAKICIYRVPQCLRDGDERAYIPQTVSVGPYHHGRRRLRGMDRHKWRALHNIFKRTHQDIKVFLDSMKELEEKVRACYEGQIGHSSNESVEMMVLDGCFVLELFQGAVEGLKKLGYSRNDPVFAMRGLTRSIQRDMIMLENQLPLFLLDRLLGLQYGQPHQRGLVVKLAIRFFDPLIVREKQ</sequence>
<evidence type="ECO:0000313" key="3">
    <source>
        <dbReference type="Proteomes" id="UP000593564"/>
    </source>
</evidence>